<gene>
    <name evidence="1" type="ORF">H8E23_15045</name>
</gene>
<comment type="caution">
    <text evidence="1">The sequence shown here is derived from an EMBL/GenBank/DDBJ whole genome shotgun (WGS) entry which is preliminary data.</text>
</comment>
<dbReference type="InterPro" id="IPR022265">
    <property type="entry name" value="CHP03790"/>
</dbReference>
<name>A0A8J6NQ04_9BACT</name>
<organism evidence="1 2">
    <name type="scientific">Candidatus Desulfatibia profunda</name>
    <dbReference type="NCBI Taxonomy" id="2841695"/>
    <lineage>
        <taxon>Bacteria</taxon>
        <taxon>Pseudomonadati</taxon>
        <taxon>Thermodesulfobacteriota</taxon>
        <taxon>Desulfobacteria</taxon>
        <taxon>Desulfobacterales</taxon>
        <taxon>Desulfobacterales incertae sedis</taxon>
        <taxon>Candidatus Desulfatibia</taxon>
    </lineage>
</organism>
<dbReference type="EMBL" id="JACNJH010000211">
    <property type="protein sequence ID" value="MBC8362699.1"/>
    <property type="molecule type" value="Genomic_DNA"/>
</dbReference>
<dbReference type="Proteomes" id="UP000603434">
    <property type="component" value="Unassembled WGS sequence"/>
</dbReference>
<proteinExistence type="predicted"/>
<evidence type="ECO:0000313" key="1">
    <source>
        <dbReference type="EMBL" id="MBC8362699.1"/>
    </source>
</evidence>
<protein>
    <submittedName>
        <fullName evidence="1">TIGR03790 family protein</fullName>
    </submittedName>
</protein>
<dbReference type="NCBIfam" id="TIGR03790">
    <property type="entry name" value="TIGR03790 family protein"/>
    <property type="match status" value="1"/>
</dbReference>
<sequence>MLANINAARSIGLANYYMTKREIPQENLVKLWVTDNETCSRSDYDKKVAGPVRRFIEQKNSERPIRCLVIMYGLPLRVSPPEMSRAERESMQIMIRKQQDLTNQLNRIKGEKPEDQKNIKEALNDINKKISNLKEAGMRSTSSLDSEIALVLEKDYPLSGWLPNPYFIGYGDKTLSIVPTI</sequence>
<dbReference type="AlphaFoldDB" id="A0A8J6NQ04"/>
<accession>A0A8J6NQ04</accession>
<reference evidence="1 2" key="1">
    <citation type="submission" date="2020-08" db="EMBL/GenBank/DDBJ databases">
        <title>Bridging the membrane lipid divide: bacteria of the FCB group superphylum have the potential to synthesize archaeal ether lipids.</title>
        <authorList>
            <person name="Villanueva L."/>
            <person name="Von Meijenfeldt F.A.B."/>
            <person name="Westbye A.B."/>
            <person name="Yadav S."/>
            <person name="Hopmans E.C."/>
            <person name="Dutilh B.E."/>
            <person name="Sinninghe Damste J.S."/>
        </authorList>
    </citation>
    <scope>NUCLEOTIDE SEQUENCE [LARGE SCALE GENOMIC DNA]</scope>
    <source>
        <strain evidence="1">NIOZ-UU30</strain>
    </source>
</reference>
<evidence type="ECO:0000313" key="2">
    <source>
        <dbReference type="Proteomes" id="UP000603434"/>
    </source>
</evidence>